<dbReference type="GO" id="GO:0006307">
    <property type="term" value="P:DNA alkylation repair"/>
    <property type="evidence" value="ECO:0007669"/>
    <property type="project" value="UniProtKB-UniRule"/>
</dbReference>
<dbReference type="AlphaFoldDB" id="A0A9D9DFG4"/>
<reference evidence="12" key="1">
    <citation type="submission" date="2020-10" db="EMBL/GenBank/DDBJ databases">
        <authorList>
            <person name="Gilroy R."/>
        </authorList>
    </citation>
    <scope>NUCLEOTIDE SEQUENCE</scope>
    <source>
        <strain evidence="12">8207</strain>
    </source>
</reference>
<evidence type="ECO:0000256" key="9">
    <source>
        <dbReference type="HAMAP-Rule" id="MF_00772"/>
    </source>
</evidence>
<reference evidence="12" key="2">
    <citation type="journal article" date="2021" name="PeerJ">
        <title>Extensive microbial diversity within the chicken gut microbiome revealed by metagenomics and culture.</title>
        <authorList>
            <person name="Gilroy R."/>
            <person name="Ravi A."/>
            <person name="Getino M."/>
            <person name="Pursley I."/>
            <person name="Horton D.L."/>
            <person name="Alikhan N.F."/>
            <person name="Baker D."/>
            <person name="Gharbi K."/>
            <person name="Hall N."/>
            <person name="Watson M."/>
            <person name="Adriaenssens E.M."/>
            <person name="Foster-Nyarko E."/>
            <person name="Jarju S."/>
            <person name="Secka A."/>
            <person name="Antonio M."/>
            <person name="Oren A."/>
            <person name="Chaudhuri R.R."/>
            <person name="La Ragione R."/>
            <person name="Hildebrand F."/>
            <person name="Pallen M.J."/>
        </authorList>
    </citation>
    <scope>NUCLEOTIDE SEQUENCE</scope>
    <source>
        <strain evidence="12">8207</strain>
    </source>
</reference>
<dbReference type="CDD" id="cd06445">
    <property type="entry name" value="ATase"/>
    <property type="match status" value="1"/>
</dbReference>
<keyword evidence="4 9" id="KW-0489">Methyltransferase</keyword>
<feature type="active site" description="Nucleophile; methyl group acceptor" evidence="9">
    <location>
        <position position="133"/>
    </location>
</feature>
<organism evidence="12 13">
    <name type="scientific">Candidatus Enterousia avistercoris</name>
    <dbReference type="NCBI Taxonomy" id="2840788"/>
    <lineage>
        <taxon>Bacteria</taxon>
        <taxon>Pseudomonadati</taxon>
        <taxon>Pseudomonadota</taxon>
        <taxon>Alphaproteobacteria</taxon>
        <taxon>Candidatus Enterousia</taxon>
    </lineage>
</organism>
<dbReference type="PANTHER" id="PTHR10815">
    <property type="entry name" value="METHYLATED-DNA--PROTEIN-CYSTEINE METHYLTRANSFERASE"/>
    <property type="match status" value="1"/>
</dbReference>
<dbReference type="HAMAP" id="MF_00772">
    <property type="entry name" value="OGT"/>
    <property type="match status" value="1"/>
</dbReference>
<keyword evidence="5 9" id="KW-0808">Transferase</keyword>
<keyword evidence="6 9" id="KW-0227">DNA damage</keyword>
<dbReference type="Pfam" id="PF02870">
    <property type="entry name" value="Methyltransf_1N"/>
    <property type="match status" value="1"/>
</dbReference>
<keyword evidence="7 9" id="KW-0234">DNA repair</keyword>
<evidence type="ECO:0000256" key="3">
    <source>
        <dbReference type="ARBA" id="ARBA00022490"/>
    </source>
</evidence>
<dbReference type="Gene3D" id="1.10.10.10">
    <property type="entry name" value="Winged helix-like DNA-binding domain superfamily/Winged helix DNA-binding domain"/>
    <property type="match status" value="1"/>
</dbReference>
<evidence type="ECO:0000313" key="13">
    <source>
        <dbReference type="Proteomes" id="UP000823630"/>
    </source>
</evidence>
<accession>A0A9D9DFG4</accession>
<evidence type="ECO:0000259" key="11">
    <source>
        <dbReference type="Pfam" id="PF02870"/>
    </source>
</evidence>
<evidence type="ECO:0000259" key="10">
    <source>
        <dbReference type="Pfam" id="PF01035"/>
    </source>
</evidence>
<dbReference type="GO" id="GO:0005737">
    <property type="term" value="C:cytoplasm"/>
    <property type="evidence" value="ECO:0007669"/>
    <property type="project" value="UniProtKB-SubCell"/>
</dbReference>
<dbReference type="NCBIfam" id="TIGR00589">
    <property type="entry name" value="ogt"/>
    <property type="match status" value="1"/>
</dbReference>
<dbReference type="FunFam" id="1.10.10.10:FF:000214">
    <property type="entry name" value="Methylated-DNA--protein-cysteine methyltransferase"/>
    <property type="match status" value="1"/>
</dbReference>
<evidence type="ECO:0000256" key="8">
    <source>
        <dbReference type="ARBA" id="ARBA00049348"/>
    </source>
</evidence>
<evidence type="ECO:0000313" key="12">
    <source>
        <dbReference type="EMBL" id="MBO8425431.1"/>
    </source>
</evidence>
<dbReference type="Pfam" id="PF01035">
    <property type="entry name" value="DNA_binding_1"/>
    <property type="match status" value="1"/>
</dbReference>
<sequence length="163" mass="17801">MEPNSFFIDEYNSPIGKITITAHDNALVGLWFAGQKYYMAGIPAGAIHSNVPIIIQTKQWLDKYFNGLHPCITELPLAPRGTDFQKRVWRELSKIPYGTTTTYGDIARRIGAKSPRAVGVAIGHNPISIIIPCHRVVGANGDMTGYAGGVQTKIKLLTHEGAL</sequence>
<dbReference type="EMBL" id="JADINC010000049">
    <property type="protein sequence ID" value="MBO8425431.1"/>
    <property type="molecule type" value="Genomic_DNA"/>
</dbReference>
<dbReference type="InterPro" id="IPR001497">
    <property type="entry name" value="MethylDNA_cys_MeTrfase_AS"/>
</dbReference>
<evidence type="ECO:0000256" key="2">
    <source>
        <dbReference type="ARBA" id="ARBA00008711"/>
    </source>
</evidence>
<dbReference type="InterPro" id="IPR036388">
    <property type="entry name" value="WH-like_DNA-bd_sf"/>
</dbReference>
<comment type="function">
    <text evidence="9">Involved in the cellular defense against the biological effects of O6-methylguanine (O6-MeG) and O4-methylthymine (O4-MeT) in DNA. Repairs the methylated nucleobase in DNA by stoichiometrically transferring the methyl group to a cysteine residue in the enzyme. This is a suicide reaction: the enzyme is irreversibly inactivated.</text>
</comment>
<evidence type="ECO:0000256" key="7">
    <source>
        <dbReference type="ARBA" id="ARBA00023204"/>
    </source>
</evidence>
<dbReference type="InterPro" id="IPR014048">
    <property type="entry name" value="MethylDNA_cys_MeTrfase_DNA-bd"/>
</dbReference>
<name>A0A9D9DFG4_9PROT</name>
<comment type="catalytic activity">
    <reaction evidence="1 9">
        <text>a 4-O-methyl-thymidine in DNA + L-cysteinyl-[protein] = a thymidine in DNA + S-methyl-L-cysteinyl-[protein]</text>
        <dbReference type="Rhea" id="RHEA:53428"/>
        <dbReference type="Rhea" id="RHEA-COMP:10131"/>
        <dbReference type="Rhea" id="RHEA-COMP:10132"/>
        <dbReference type="Rhea" id="RHEA-COMP:13555"/>
        <dbReference type="Rhea" id="RHEA-COMP:13556"/>
        <dbReference type="ChEBI" id="CHEBI:29950"/>
        <dbReference type="ChEBI" id="CHEBI:82612"/>
        <dbReference type="ChEBI" id="CHEBI:137386"/>
        <dbReference type="ChEBI" id="CHEBI:137387"/>
        <dbReference type="EC" id="2.1.1.63"/>
    </reaction>
</comment>
<dbReference type="SUPFAM" id="SSF46767">
    <property type="entry name" value="Methylated DNA-protein cysteine methyltransferase, C-terminal domain"/>
    <property type="match status" value="1"/>
</dbReference>
<dbReference type="Proteomes" id="UP000823630">
    <property type="component" value="Unassembled WGS sequence"/>
</dbReference>
<dbReference type="InterPro" id="IPR008332">
    <property type="entry name" value="MethylG_MeTrfase_N"/>
</dbReference>
<dbReference type="SUPFAM" id="SSF53155">
    <property type="entry name" value="Methylated DNA-protein cysteine methyltransferase domain"/>
    <property type="match status" value="1"/>
</dbReference>
<comment type="caution">
    <text evidence="12">The sequence shown here is derived from an EMBL/GenBank/DDBJ whole genome shotgun (WGS) entry which is preliminary data.</text>
</comment>
<evidence type="ECO:0000256" key="5">
    <source>
        <dbReference type="ARBA" id="ARBA00022679"/>
    </source>
</evidence>
<evidence type="ECO:0000256" key="1">
    <source>
        <dbReference type="ARBA" id="ARBA00001286"/>
    </source>
</evidence>
<keyword evidence="3 9" id="KW-0963">Cytoplasm</keyword>
<dbReference type="Gene3D" id="3.30.160.70">
    <property type="entry name" value="Methylated DNA-protein cysteine methyltransferase domain"/>
    <property type="match status" value="1"/>
</dbReference>
<comment type="miscellaneous">
    <text evidence="9">This enzyme catalyzes only one turnover and therefore is not strictly catalytic. According to one definition, an enzyme is a biocatalyst that acts repeatedly and over many reaction cycles.</text>
</comment>
<dbReference type="InterPro" id="IPR023546">
    <property type="entry name" value="MGMT"/>
</dbReference>
<feature type="domain" description="Methylguanine DNA methyltransferase ribonuclease-like" evidence="11">
    <location>
        <begin position="11"/>
        <end position="78"/>
    </location>
</feature>
<dbReference type="EC" id="2.1.1.63" evidence="9"/>
<comment type="catalytic activity">
    <reaction evidence="8 9">
        <text>a 6-O-methyl-2'-deoxyguanosine in DNA + L-cysteinyl-[protein] = S-methyl-L-cysteinyl-[protein] + a 2'-deoxyguanosine in DNA</text>
        <dbReference type="Rhea" id="RHEA:24000"/>
        <dbReference type="Rhea" id="RHEA-COMP:10131"/>
        <dbReference type="Rhea" id="RHEA-COMP:10132"/>
        <dbReference type="Rhea" id="RHEA-COMP:11367"/>
        <dbReference type="Rhea" id="RHEA-COMP:11368"/>
        <dbReference type="ChEBI" id="CHEBI:29950"/>
        <dbReference type="ChEBI" id="CHEBI:82612"/>
        <dbReference type="ChEBI" id="CHEBI:85445"/>
        <dbReference type="ChEBI" id="CHEBI:85448"/>
        <dbReference type="EC" id="2.1.1.63"/>
    </reaction>
</comment>
<evidence type="ECO:0000256" key="4">
    <source>
        <dbReference type="ARBA" id="ARBA00022603"/>
    </source>
</evidence>
<gene>
    <name evidence="12" type="ORF">IAC69_03050</name>
</gene>
<proteinExistence type="inferred from homology"/>
<dbReference type="GO" id="GO:0032259">
    <property type="term" value="P:methylation"/>
    <property type="evidence" value="ECO:0007669"/>
    <property type="project" value="UniProtKB-KW"/>
</dbReference>
<protein>
    <recommendedName>
        <fullName evidence="9">Methylated-DNA--protein-cysteine methyltransferase</fullName>
        <ecNumber evidence="9">2.1.1.63</ecNumber>
    </recommendedName>
    <alternativeName>
        <fullName evidence="9">6-O-methylguanine-DNA methyltransferase</fullName>
        <shortName evidence="9">MGMT</shortName>
    </alternativeName>
    <alternativeName>
        <fullName evidence="9">O-6-methylguanine-DNA-alkyltransferase</fullName>
    </alternativeName>
</protein>
<feature type="domain" description="Methylated-DNA-[protein]-cysteine S-methyltransferase DNA binding" evidence="10">
    <location>
        <begin position="83"/>
        <end position="162"/>
    </location>
</feature>
<dbReference type="InterPro" id="IPR036631">
    <property type="entry name" value="MGMT_N_sf"/>
</dbReference>
<dbReference type="PANTHER" id="PTHR10815:SF5">
    <property type="entry name" value="METHYLATED-DNA--PROTEIN-CYSTEINE METHYLTRANSFERASE"/>
    <property type="match status" value="1"/>
</dbReference>
<dbReference type="GO" id="GO:0003908">
    <property type="term" value="F:methylated-DNA-[protein]-cysteine S-methyltransferase activity"/>
    <property type="evidence" value="ECO:0007669"/>
    <property type="project" value="UniProtKB-UniRule"/>
</dbReference>
<comment type="similarity">
    <text evidence="2 9">Belongs to the MGMT family.</text>
</comment>
<comment type="subcellular location">
    <subcellularLocation>
        <location evidence="9">Cytoplasm</location>
    </subcellularLocation>
</comment>
<dbReference type="PROSITE" id="PS00374">
    <property type="entry name" value="MGMT"/>
    <property type="match status" value="1"/>
</dbReference>
<evidence type="ECO:0000256" key="6">
    <source>
        <dbReference type="ARBA" id="ARBA00022763"/>
    </source>
</evidence>
<dbReference type="InterPro" id="IPR036217">
    <property type="entry name" value="MethylDNA_cys_MeTrfase_DNAb"/>
</dbReference>